<accession>A0A3D9B8T6</accession>
<sequence>MIKYFTMKKLTKRDLKKINGGYYTYPNANGNCFPGWILCPTKICLLEEPGNPIDENHPFCAER</sequence>
<name>A0A3D9B8T6_9FLAO</name>
<evidence type="ECO:0000313" key="2">
    <source>
        <dbReference type="Proteomes" id="UP000256257"/>
    </source>
</evidence>
<organism evidence="1 2">
    <name type="scientific">Chryseobacterium pennipullorum</name>
    <dbReference type="NCBI Taxonomy" id="2258963"/>
    <lineage>
        <taxon>Bacteria</taxon>
        <taxon>Pseudomonadati</taxon>
        <taxon>Bacteroidota</taxon>
        <taxon>Flavobacteriia</taxon>
        <taxon>Flavobacteriales</taxon>
        <taxon>Weeksellaceae</taxon>
        <taxon>Chryseobacterium group</taxon>
        <taxon>Chryseobacterium</taxon>
    </lineage>
</organism>
<protein>
    <recommendedName>
        <fullName evidence="3">Bacteriocin-type signal sequence-containing protein</fullName>
    </recommendedName>
</protein>
<dbReference type="AlphaFoldDB" id="A0A3D9B8T6"/>
<evidence type="ECO:0000313" key="1">
    <source>
        <dbReference type="EMBL" id="REC49572.1"/>
    </source>
</evidence>
<dbReference type="EMBL" id="QNVV01000002">
    <property type="protein sequence ID" value="REC49572.1"/>
    <property type="molecule type" value="Genomic_DNA"/>
</dbReference>
<evidence type="ECO:0008006" key="3">
    <source>
        <dbReference type="Google" id="ProtNLM"/>
    </source>
</evidence>
<proteinExistence type="predicted"/>
<comment type="caution">
    <text evidence="1">The sequence shown here is derived from an EMBL/GenBank/DDBJ whole genome shotgun (WGS) entry which is preliminary data.</text>
</comment>
<keyword evidence="2" id="KW-1185">Reference proteome</keyword>
<reference evidence="1 2" key="1">
    <citation type="submission" date="2018-06" db="EMBL/GenBank/DDBJ databases">
        <title>Novel Chryseobacterium species.</title>
        <authorList>
            <person name="Newman J."/>
            <person name="Hugo C."/>
            <person name="Oosthuizen L."/>
            <person name="Charimba G."/>
        </authorList>
    </citation>
    <scope>NUCLEOTIDE SEQUENCE [LARGE SCALE GENOMIC DNA]</scope>
    <source>
        <strain evidence="1 2">7_F195</strain>
    </source>
</reference>
<dbReference type="Proteomes" id="UP000256257">
    <property type="component" value="Unassembled WGS sequence"/>
</dbReference>
<gene>
    <name evidence="1" type="ORF">DRF67_03650</name>
</gene>